<comment type="caution">
    <text evidence="11">The sequence shown here is derived from an EMBL/GenBank/DDBJ whole genome shotgun (WGS) entry which is preliminary data.</text>
</comment>
<comment type="similarity">
    <text evidence="8">Belongs to the TRAP transporter small permease family.</text>
</comment>
<gene>
    <name evidence="11" type="ORF">C8D99_102100</name>
</gene>
<evidence type="ECO:0000256" key="9">
    <source>
        <dbReference type="SAM" id="Phobius"/>
    </source>
</evidence>
<keyword evidence="5 9" id="KW-0812">Transmembrane</keyword>
<feature type="transmembrane region" description="Helical" evidence="9">
    <location>
        <begin position="146"/>
        <end position="168"/>
    </location>
</feature>
<comment type="subcellular location">
    <subcellularLocation>
        <location evidence="1">Cell inner membrane</location>
        <topology evidence="1">Multi-pass membrane protein</topology>
    </subcellularLocation>
</comment>
<dbReference type="Pfam" id="PF04290">
    <property type="entry name" value="DctQ"/>
    <property type="match status" value="1"/>
</dbReference>
<organism evidence="11 12">
    <name type="scientific">Aminivibrio pyruvatiphilus</name>
    <dbReference type="NCBI Taxonomy" id="1005740"/>
    <lineage>
        <taxon>Bacteria</taxon>
        <taxon>Thermotogati</taxon>
        <taxon>Synergistota</taxon>
        <taxon>Synergistia</taxon>
        <taxon>Synergistales</taxon>
        <taxon>Aminobacteriaceae</taxon>
        <taxon>Aminivibrio</taxon>
    </lineage>
</organism>
<keyword evidence="7 9" id="KW-0472">Membrane</keyword>
<proteinExistence type="inferred from homology"/>
<dbReference type="Proteomes" id="UP000295066">
    <property type="component" value="Unassembled WGS sequence"/>
</dbReference>
<dbReference type="PANTHER" id="PTHR35011:SF2">
    <property type="entry name" value="2,3-DIKETO-L-GULONATE TRAP TRANSPORTER SMALL PERMEASE PROTEIN YIAM"/>
    <property type="match status" value="1"/>
</dbReference>
<evidence type="ECO:0000256" key="6">
    <source>
        <dbReference type="ARBA" id="ARBA00022989"/>
    </source>
</evidence>
<evidence type="ECO:0000256" key="3">
    <source>
        <dbReference type="ARBA" id="ARBA00022475"/>
    </source>
</evidence>
<evidence type="ECO:0000256" key="1">
    <source>
        <dbReference type="ARBA" id="ARBA00004429"/>
    </source>
</evidence>
<keyword evidence="4" id="KW-0997">Cell inner membrane</keyword>
<dbReference type="GO" id="GO:0005886">
    <property type="term" value="C:plasma membrane"/>
    <property type="evidence" value="ECO:0007669"/>
    <property type="project" value="UniProtKB-SubCell"/>
</dbReference>
<evidence type="ECO:0000256" key="2">
    <source>
        <dbReference type="ARBA" id="ARBA00022448"/>
    </source>
</evidence>
<sequence>MCLPVFFSWESGSGMKKILSICQKIENAIMVVTFVTMVATFFAQVLNRNFFQAPGFSWFEELATYCQIYMVLIGTEIGLRDGTQVSVTAVVDRFQGKKKKIIQMVSKLIVIVFSGVLAFSTIRLLRVQLLSGQTSSAMHIPMFIPYFALTLSFSIITLVQSAMLFAMLKDFVSGDGGGRMTCAADGRADS</sequence>
<evidence type="ECO:0000256" key="8">
    <source>
        <dbReference type="ARBA" id="ARBA00038436"/>
    </source>
</evidence>
<feature type="transmembrane region" description="Helical" evidence="9">
    <location>
        <begin position="25"/>
        <end position="46"/>
    </location>
</feature>
<dbReference type="EMBL" id="SORI01000002">
    <property type="protein sequence ID" value="TDY63119.1"/>
    <property type="molecule type" value="Genomic_DNA"/>
</dbReference>
<evidence type="ECO:0000256" key="7">
    <source>
        <dbReference type="ARBA" id="ARBA00023136"/>
    </source>
</evidence>
<feature type="domain" description="Tripartite ATP-independent periplasmic transporters DctQ component" evidence="10">
    <location>
        <begin position="37"/>
        <end position="167"/>
    </location>
</feature>
<evidence type="ECO:0000256" key="4">
    <source>
        <dbReference type="ARBA" id="ARBA00022519"/>
    </source>
</evidence>
<evidence type="ECO:0000313" key="11">
    <source>
        <dbReference type="EMBL" id="TDY63119.1"/>
    </source>
</evidence>
<dbReference type="InterPro" id="IPR007387">
    <property type="entry name" value="TRAP_DctQ"/>
</dbReference>
<dbReference type="GO" id="GO:0015740">
    <property type="term" value="P:C4-dicarboxylate transport"/>
    <property type="evidence" value="ECO:0007669"/>
    <property type="project" value="TreeGrafter"/>
</dbReference>
<dbReference type="AlphaFoldDB" id="A0A4R8MBJ8"/>
<dbReference type="InterPro" id="IPR055348">
    <property type="entry name" value="DctQ"/>
</dbReference>
<feature type="transmembrane region" description="Helical" evidence="9">
    <location>
        <begin position="101"/>
        <end position="125"/>
    </location>
</feature>
<name>A0A4R8MBJ8_9BACT</name>
<reference evidence="11 12" key="1">
    <citation type="submission" date="2019-03" db="EMBL/GenBank/DDBJ databases">
        <title>Genomic Encyclopedia of Type Strains, Phase IV (KMG-IV): sequencing the most valuable type-strain genomes for metagenomic binning, comparative biology and taxonomic classification.</title>
        <authorList>
            <person name="Goeker M."/>
        </authorList>
    </citation>
    <scope>NUCLEOTIDE SEQUENCE [LARGE SCALE GENOMIC DNA]</scope>
    <source>
        <strain evidence="11 12">DSM 25964</strain>
    </source>
</reference>
<accession>A0A4R8MBJ8</accession>
<evidence type="ECO:0000313" key="12">
    <source>
        <dbReference type="Proteomes" id="UP000295066"/>
    </source>
</evidence>
<dbReference type="PANTHER" id="PTHR35011">
    <property type="entry name" value="2,3-DIKETO-L-GULONATE TRAP TRANSPORTER SMALL PERMEASE PROTEIN YIAM"/>
    <property type="match status" value="1"/>
</dbReference>
<protein>
    <submittedName>
        <fullName evidence="11">TRAP-type C4-dicarboxylate transport system permease small subunit</fullName>
    </submittedName>
</protein>
<dbReference type="GO" id="GO:0022857">
    <property type="term" value="F:transmembrane transporter activity"/>
    <property type="evidence" value="ECO:0007669"/>
    <property type="project" value="TreeGrafter"/>
</dbReference>
<evidence type="ECO:0000259" key="10">
    <source>
        <dbReference type="Pfam" id="PF04290"/>
    </source>
</evidence>
<evidence type="ECO:0000256" key="5">
    <source>
        <dbReference type="ARBA" id="ARBA00022692"/>
    </source>
</evidence>
<keyword evidence="2" id="KW-0813">Transport</keyword>
<keyword evidence="6 9" id="KW-1133">Transmembrane helix</keyword>
<keyword evidence="12" id="KW-1185">Reference proteome</keyword>
<keyword evidence="3" id="KW-1003">Cell membrane</keyword>